<evidence type="ECO:0000256" key="3">
    <source>
        <dbReference type="ARBA" id="ARBA00023163"/>
    </source>
</evidence>
<evidence type="ECO:0000313" key="7">
    <source>
        <dbReference type="Proteomes" id="UP000503540"/>
    </source>
</evidence>
<dbReference type="SUPFAM" id="SSF54909">
    <property type="entry name" value="Dimeric alpha+beta barrel"/>
    <property type="match status" value="1"/>
</dbReference>
<dbReference type="GO" id="GO:0043200">
    <property type="term" value="P:response to amino acid"/>
    <property type="evidence" value="ECO:0007669"/>
    <property type="project" value="TreeGrafter"/>
</dbReference>
<dbReference type="InterPro" id="IPR019887">
    <property type="entry name" value="Tscrpt_reg_AsnC/Lrp_C"/>
</dbReference>
<proteinExistence type="predicted"/>
<dbReference type="GO" id="GO:0043565">
    <property type="term" value="F:sequence-specific DNA binding"/>
    <property type="evidence" value="ECO:0007669"/>
    <property type="project" value="InterPro"/>
</dbReference>
<dbReference type="InterPro" id="IPR000485">
    <property type="entry name" value="AsnC-type_HTH_dom"/>
</dbReference>
<feature type="domain" description="Transcription regulator AsnC/Lrp ligand binding" evidence="4">
    <location>
        <begin position="247"/>
        <end position="316"/>
    </location>
</feature>
<reference evidence="6 7" key="1">
    <citation type="journal article" date="2019" name="ACS Chem. Biol.">
        <title>Identification and Mobilization of a Cryptic Antibiotic Biosynthesis Gene Locus from a Human-Pathogenic Nocardia Isolate.</title>
        <authorList>
            <person name="Herisse M."/>
            <person name="Ishida K."/>
            <person name="Porter J.L."/>
            <person name="Howden B."/>
            <person name="Hertweck C."/>
            <person name="Stinear T.P."/>
            <person name="Pidot S.J."/>
        </authorList>
    </citation>
    <scope>NUCLEOTIDE SEQUENCE [LARGE SCALE GENOMIC DNA]</scope>
    <source>
        <strain evidence="6 7">AUSMDU00012717</strain>
    </source>
</reference>
<dbReference type="KEGG" id="nah:F5544_12930"/>
<dbReference type="InterPro" id="IPR011008">
    <property type="entry name" value="Dimeric_a/b-barrel"/>
</dbReference>
<dbReference type="PANTHER" id="PTHR30154">
    <property type="entry name" value="LEUCINE-RESPONSIVE REGULATORY PROTEIN"/>
    <property type="match status" value="1"/>
</dbReference>
<dbReference type="PANTHER" id="PTHR30154:SF34">
    <property type="entry name" value="TRANSCRIPTIONAL REGULATOR AZLB"/>
    <property type="match status" value="1"/>
</dbReference>
<keyword evidence="2" id="KW-0238">DNA-binding</keyword>
<protein>
    <submittedName>
        <fullName evidence="6">AsnC family transcriptional regulator</fullName>
    </submittedName>
</protein>
<evidence type="ECO:0000256" key="1">
    <source>
        <dbReference type="ARBA" id="ARBA00023015"/>
    </source>
</evidence>
<dbReference type="Gene3D" id="1.10.10.10">
    <property type="entry name" value="Winged helix-like DNA-binding domain superfamily/Winged helix DNA-binding domain"/>
    <property type="match status" value="2"/>
</dbReference>
<feature type="domain" description="HTH asnC-type" evidence="5">
    <location>
        <begin position="183"/>
        <end position="218"/>
    </location>
</feature>
<accession>A0A6G9YB37</accession>
<evidence type="ECO:0000259" key="5">
    <source>
        <dbReference type="Pfam" id="PF13404"/>
    </source>
</evidence>
<dbReference type="InterPro" id="IPR036388">
    <property type="entry name" value="WH-like_DNA-bd_sf"/>
</dbReference>
<evidence type="ECO:0000259" key="4">
    <source>
        <dbReference type="Pfam" id="PF01037"/>
    </source>
</evidence>
<keyword evidence="1" id="KW-0805">Transcription regulation</keyword>
<dbReference type="AlphaFoldDB" id="A0A6G9YB37"/>
<keyword evidence="7" id="KW-1185">Reference proteome</keyword>
<dbReference type="InterPro" id="IPR019888">
    <property type="entry name" value="Tscrpt_reg_AsnC-like"/>
</dbReference>
<dbReference type="Proteomes" id="UP000503540">
    <property type="component" value="Chromosome"/>
</dbReference>
<dbReference type="Pfam" id="PF13404">
    <property type="entry name" value="HTH_AsnC-type"/>
    <property type="match status" value="1"/>
</dbReference>
<dbReference type="SMART" id="SM00344">
    <property type="entry name" value="HTH_ASNC"/>
    <property type="match status" value="1"/>
</dbReference>
<dbReference type="Pfam" id="PF01037">
    <property type="entry name" value="AsnC_trans_reg"/>
    <property type="match status" value="1"/>
</dbReference>
<name>A0A6G9YB37_9NOCA</name>
<evidence type="ECO:0000256" key="2">
    <source>
        <dbReference type="ARBA" id="ARBA00023125"/>
    </source>
</evidence>
<sequence>MPPKMAIMRQSLDQIEQRIAAALLAAPRASWRTIADCLDLSERTVLRRAAPLYGDGTLRATAIRNPLCFPELTPVALRIRCRPSTIGAVARTLAHRPDTVWVEILGGGEEISVVLFLADAASRNGLLLRDLPATAAVTSWTTQQLIRVFPTAFAWTGGLLTEAELARLRPPAEPVKPAAPQPVDAALIEALTADARASYGAIAARAGIGATTARRRVAAILDGQMIRLATELDLTLLGIKTDALLWLTVPPAELERTGSTLSAHPQVRFAAATTGTSNLFIAVAAADRTGLYEFLTATLGPLTGHSAVETHPILSTVKRTGLIR</sequence>
<dbReference type="Gene3D" id="3.30.70.920">
    <property type="match status" value="1"/>
</dbReference>
<dbReference type="GO" id="GO:0005829">
    <property type="term" value="C:cytosol"/>
    <property type="evidence" value="ECO:0007669"/>
    <property type="project" value="TreeGrafter"/>
</dbReference>
<keyword evidence="3" id="KW-0804">Transcription</keyword>
<dbReference type="EMBL" id="CP046172">
    <property type="protein sequence ID" value="QIS10475.1"/>
    <property type="molecule type" value="Genomic_DNA"/>
</dbReference>
<gene>
    <name evidence="6" type="ORF">F5544_12930</name>
</gene>
<evidence type="ECO:0000313" key="6">
    <source>
        <dbReference type="EMBL" id="QIS10475.1"/>
    </source>
</evidence>
<organism evidence="6 7">
    <name type="scientific">Nocardia arthritidis</name>
    <dbReference type="NCBI Taxonomy" id="228602"/>
    <lineage>
        <taxon>Bacteria</taxon>
        <taxon>Bacillati</taxon>
        <taxon>Actinomycetota</taxon>
        <taxon>Actinomycetes</taxon>
        <taxon>Mycobacteriales</taxon>
        <taxon>Nocardiaceae</taxon>
        <taxon>Nocardia</taxon>
    </lineage>
</organism>